<dbReference type="AlphaFoldDB" id="A0A2M9ZLB1"/>
<keyword evidence="6" id="KW-1185">Reference proteome</keyword>
<dbReference type="InterPro" id="IPR002641">
    <property type="entry name" value="PNPLA_dom"/>
</dbReference>
<dbReference type="InterPro" id="IPR016035">
    <property type="entry name" value="Acyl_Trfase/lysoPLipase"/>
</dbReference>
<gene>
    <name evidence="4" type="ORF">CH360_08750</name>
    <name evidence="5" type="ORF">CH373_12935</name>
</gene>
<name>A0A2M9ZLB1_9LEPT</name>
<protein>
    <submittedName>
        <fullName evidence="5">Phospholipase</fullName>
    </submittedName>
</protein>
<dbReference type="SUPFAM" id="SSF52151">
    <property type="entry name" value="FabD/lysophospholipase-like"/>
    <property type="match status" value="1"/>
</dbReference>
<feature type="active site" description="Proton acceptor" evidence="2">
    <location>
        <position position="236"/>
    </location>
</feature>
<dbReference type="GO" id="GO:0016042">
    <property type="term" value="P:lipid catabolic process"/>
    <property type="evidence" value="ECO:0007669"/>
    <property type="project" value="UniProtKB-UniRule"/>
</dbReference>
<dbReference type="Proteomes" id="UP000231962">
    <property type="component" value="Unassembled WGS sequence"/>
</dbReference>
<dbReference type="PROSITE" id="PS51635">
    <property type="entry name" value="PNPLA"/>
    <property type="match status" value="1"/>
</dbReference>
<dbReference type="GO" id="GO:0016787">
    <property type="term" value="F:hydrolase activity"/>
    <property type="evidence" value="ECO:0007669"/>
    <property type="project" value="UniProtKB-UniRule"/>
</dbReference>
<evidence type="ECO:0000256" key="1">
    <source>
        <dbReference type="ARBA" id="ARBA00023098"/>
    </source>
</evidence>
<keyword evidence="2" id="KW-0442">Lipid degradation</keyword>
<feature type="short sequence motif" description="DGA/G" evidence="2">
    <location>
        <begin position="236"/>
        <end position="238"/>
    </location>
</feature>
<evidence type="ECO:0000313" key="7">
    <source>
        <dbReference type="Proteomes" id="UP000231990"/>
    </source>
</evidence>
<dbReference type="EMBL" id="NPDY01000006">
    <property type="protein sequence ID" value="PJZ70016.1"/>
    <property type="molecule type" value="Genomic_DNA"/>
</dbReference>
<feature type="domain" description="PNPLA" evidence="3">
    <location>
        <begin position="35"/>
        <end position="249"/>
    </location>
</feature>
<comment type="caution">
    <text evidence="5">The sequence shown here is derived from an EMBL/GenBank/DDBJ whole genome shotgun (WGS) entry which is preliminary data.</text>
</comment>
<feature type="active site" description="Nucleophile" evidence="2">
    <location>
        <position position="68"/>
    </location>
</feature>
<sequence>MPIIDESSIQPRKIDSVNRIGDVFQGLWRENEICFAIAGGGCKAFYGLGIGSELKSWGIKLKQVSGVSAGAAMVLCLLSETEEETVAFFENIVRKNPSNFYISKFFKGQKAFPHEDMYRRTIRFGMDFDKIRQSGAKAFIHTIRAIPKATSLKNKFRLARLIAETGRAFMEDERDRSKGLHTERTFRVLRSWNMKEVLFTEADFNDPVLIEQIILNSSSIPPIVSFQSDGKEYYLDGGLTNNLMLEAFPPGAKIIGVHYEETTLVGKDRRLLDRCLLIKPSQQLPITSFDYTDPVGVRKTFELGKLDARRNKEMILDYLTKDWAKRAAAFRVPKLWH</sequence>
<accession>A0A2M9ZLB1</accession>
<organism evidence="5 7">
    <name type="scientific">Leptospira perolatii</name>
    <dbReference type="NCBI Taxonomy" id="2023191"/>
    <lineage>
        <taxon>Bacteria</taxon>
        <taxon>Pseudomonadati</taxon>
        <taxon>Spirochaetota</taxon>
        <taxon>Spirochaetia</taxon>
        <taxon>Leptospirales</taxon>
        <taxon>Leptospiraceae</taxon>
        <taxon>Leptospira</taxon>
    </lineage>
</organism>
<comment type="caution">
    <text evidence="2">Lacks conserved residue(s) required for the propagation of feature annotation.</text>
</comment>
<dbReference type="Proteomes" id="UP000231990">
    <property type="component" value="Unassembled WGS sequence"/>
</dbReference>
<proteinExistence type="predicted"/>
<dbReference type="Pfam" id="PF01734">
    <property type="entry name" value="Patatin"/>
    <property type="match status" value="1"/>
</dbReference>
<dbReference type="RefSeq" id="WP_100713683.1">
    <property type="nucleotide sequence ID" value="NZ_NPDY01000006.1"/>
</dbReference>
<keyword evidence="2" id="KW-0378">Hydrolase</keyword>
<evidence type="ECO:0000259" key="3">
    <source>
        <dbReference type="PROSITE" id="PS51635"/>
    </source>
</evidence>
<feature type="short sequence motif" description="GXSXG" evidence="2">
    <location>
        <begin position="66"/>
        <end position="70"/>
    </location>
</feature>
<evidence type="ECO:0000313" key="6">
    <source>
        <dbReference type="Proteomes" id="UP000231962"/>
    </source>
</evidence>
<evidence type="ECO:0000313" key="4">
    <source>
        <dbReference type="EMBL" id="PJZ70016.1"/>
    </source>
</evidence>
<dbReference type="EMBL" id="NPDZ01000008">
    <property type="protein sequence ID" value="PJZ72733.1"/>
    <property type="molecule type" value="Genomic_DNA"/>
</dbReference>
<keyword evidence="1 2" id="KW-0443">Lipid metabolism</keyword>
<evidence type="ECO:0000256" key="2">
    <source>
        <dbReference type="PROSITE-ProRule" id="PRU01161"/>
    </source>
</evidence>
<dbReference type="OrthoDB" id="5508529at2"/>
<reference evidence="6 7" key="1">
    <citation type="submission" date="2017-07" db="EMBL/GenBank/DDBJ databases">
        <title>Leptospira spp. isolated from tropical soils.</title>
        <authorList>
            <person name="Thibeaux R."/>
            <person name="Iraola G."/>
            <person name="Ferres I."/>
            <person name="Bierque E."/>
            <person name="Girault D."/>
            <person name="Soupe-Gilbert M.-E."/>
            <person name="Picardeau M."/>
            <person name="Goarant C."/>
        </authorList>
    </citation>
    <scope>NUCLEOTIDE SEQUENCE [LARGE SCALE GENOMIC DNA]</scope>
    <source>
        <strain evidence="5 7">FH1-B-B1</strain>
        <strain evidence="4 6">FH1-B-C1</strain>
    </source>
</reference>
<dbReference type="Gene3D" id="3.40.1090.10">
    <property type="entry name" value="Cytosolic phospholipase A2 catalytic domain"/>
    <property type="match status" value="1"/>
</dbReference>
<evidence type="ECO:0000313" key="5">
    <source>
        <dbReference type="EMBL" id="PJZ72733.1"/>
    </source>
</evidence>